<feature type="region of interest" description="Disordered" evidence="1">
    <location>
        <begin position="72"/>
        <end position="161"/>
    </location>
</feature>
<proteinExistence type="predicted"/>
<gene>
    <name evidence="2" type="ORF">SAMN05216174_12064</name>
</gene>
<dbReference type="Proteomes" id="UP000199501">
    <property type="component" value="Unassembled WGS sequence"/>
</dbReference>
<dbReference type="RefSeq" id="WP_091456890.1">
    <property type="nucleotide sequence ID" value="NZ_FMZZ01000020.1"/>
</dbReference>
<reference evidence="3" key="1">
    <citation type="submission" date="2016-10" db="EMBL/GenBank/DDBJ databases">
        <authorList>
            <person name="Varghese N."/>
            <person name="Submissions S."/>
        </authorList>
    </citation>
    <scope>NUCLEOTIDE SEQUENCE [LARGE SCALE GENOMIC DNA]</scope>
    <source>
        <strain evidence="3">IBRC-M 10403</strain>
    </source>
</reference>
<evidence type="ECO:0000313" key="2">
    <source>
        <dbReference type="EMBL" id="SDD86218.1"/>
    </source>
</evidence>
<dbReference type="STRING" id="1271860.SAMN05216174_12064"/>
<evidence type="ECO:0000313" key="3">
    <source>
        <dbReference type="Proteomes" id="UP000199501"/>
    </source>
</evidence>
<dbReference type="InterPro" id="IPR036388">
    <property type="entry name" value="WH-like_DNA-bd_sf"/>
</dbReference>
<dbReference type="AlphaFoldDB" id="A0A1G6Y737"/>
<keyword evidence="3" id="KW-1185">Reference proteome</keyword>
<dbReference type="Gene3D" id="1.10.10.10">
    <property type="entry name" value="Winged helix-like DNA-binding domain superfamily/Winged helix DNA-binding domain"/>
    <property type="match status" value="1"/>
</dbReference>
<dbReference type="InterPro" id="IPR036390">
    <property type="entry name" value="WH_DNA-bd_sf"/>
</dbReference>
<sequence>MSVHALRWAVEQNAGGPMPKLVLLVLADHANRDGRATTSVATLARETEASERTVRRALDALAERHLIARARRQRGTGADTSNVYRLTLDGPHEPVTVTPAPVGHSDTPDGQSDPRPRTQGHPRDVTASPHAGVTVTPQGEPEVLNRTTEPKSGAARARGTTTVAELSATAVRPDAYRLVSAWREQTGVAYRPATVRALAKIADGLLRDGADPTAVRAALDEWHRRPDARPGLLPHLYDDAVKAAHHNRNPPGRPAARSGRGDKVRGWLALADVDKHGHVEPGRLAVEGAR</sequence>
<name>A0A1G6Y737_9PSEU</name>
<dbReference type="Pfam" id="PF13730">
    <property type="entry name" value="HTH_36"/>
    <property type="match status" value="1"/>
</dbReference>
<dbReference type="EMBL" id="FMZZ01000020">
    <property type="protein sequence ID" value="SDD86218.1"/>
    <property type="molecule type" value="Genomic_DNA"/>
</dbReference>
<evidence type="ECO:0000256" key="1">
    <source>
        <dbReference type="SAM" id="MobiDB-lite"/>
    </source>
</evidence>
<organism evidence="2 3">
    <name type="scientific">Actinokineospora iranica</name>
    <dbReference type="NCBI Taxonomy" id="1271860"/>
    <lineage>
        <taxon>Bacteria</taxon>
        <taxon>Bacillati</taxon>
        <taxon>Actinomycetota</taxon>
        <taxon>Actinomycetes</taxon>
        <taxon>Pseudonocardiales</taxon>
        <taxon>Pseudonocardiaceae</taxon>
        <taxon>Actinokineospora</taxon>
    </lineage>
</organism>
<accession>A0A1G6Y737</accession>
<feature type="compositionally biased region" description="Basic and acidic residues" evidence="1">
    <location>
        <begin position="112"/>
        <end position="124"/>
    </location>
</feature>
<protein>
    <submittedName>
        <fullName evidence="2">Helix-turn-helix domain-containing protein</fullName>
    </submittedName>
</protein>
<dbReference type="OrthoDB" id="3678083at2"/>
<dbReference type="SUPFAM" id="SSF46785">
    <property type="entry name" value="Winged helix' DNA-binding domain"/>
    <property type="match status" value="1"/>
</dbReference>